<name>A0AAJ0GPK3_9PEZI</name>
<gene>
    <name evidence="1" type="ORF">B0T15DRAFT_541258</name>
</gene>
<reference evidence="1" key="2">
    <citation type="submission" date="2023-06" db="EMBL/GenBank/DDBJ databases">
        <authorList>
            <consortium name="Lawrence Berkeley National Laboratory"/>
            <person name="Mondo S.J."/>
            <person name="Hensen N."/>
            <person name="Bonometti L."/>
            <person name="Westerberg I."/>
            <person name="Brannstrom I.O."/>
            <person name="Guillou S."/>
            <person name="Cros-Aarteil S."/>
            <person name="Calhoun S."/>
            <person name="Haridas S."/>
            <person name="Kuo A."/>
            <person name="Pangilinan J."/>
            <person name="Riley R."/>
            <person name="Labutti K."/>
            <person name="Andreopoulos B."/>
            <person name="Lipzen A."/>
            <person name="Chen C."/>
            <person name="Yanf M."/>
            <person name="Daum C."/>
            <person name="Ng V."/>
            <person name="Clum A."/>
            <person name="Steindorff A."/>
            <person name="Ohm R."/>
            <person name="Martin F."/>
            <person name="Silar P."/>
            <person name="Natvig D."/>
            <person name="Lalanne C."/>
            <person name="Gautier V."/>
            <person name="Ament-Velasquez S.L."/>
            <person name="Kruys A."/>
            <person name="Hutchinson M.I."/>
            <person name="Powell A.J."/>
            <person name="Barry K."/>
            <person name="Miller A.N."/>
            <person name="Grigoriev I.V."/>
            <person name="Debuchy R."/>
            <person name="Gladieux P."/>
            <person name="Thoren M.H."/>
            <person name="Johannesson H."/>
        </authorList>
    </citation>
    <scope>NUCLEOTIDE SEQUENCE</scope>
    <source>
        <strain evidence="1">CBS 333.67</strain>
    </source>
</reference>
<proteinExistence type="predicted"/>
<keyword evidence="2" id="KW-1185">Reference proteome</keyword>
<dbReference type="RefSeq" id="XP_062719567.1">
    <property type="nucleotide sequence ID" value="XM_062869845.1"/>
</dbReference>
<accession>A0AAJ0GPK3</accession>
<organism evidence="1 2">
    <name type="scientific">Chaetomium strumarium</name>
    <dbReference type="NCBI Taxonomy" id="1170767"/>
    <lineage>
        <taxon>Eukaryota</taxon>
        <taxon>Fungi</taxon>
        <taxon>Dikarya</taxon>
        <taxon>Ascomycota</taxon>
        <taxon>Pezizomycotina</taxon>
        <taxon>Sordariomycetes</taxon>
        <taxon>Sordariomycetidae</taxon>
        <taxon>Sordariales</taxon>
        <taxon>Chaetomiaceae</taxon>
        <taxon>Chaetomium</taxon>
    </lineage>
</organism>
<comment type="caution">
    <text evidence="1">The sequence shown here is derived from an EMBL/GenBank/DDBJ whole genome shotgun (WGS) entry which is preliminary data.</text>
</comment>
<dbReference type="AlphaFoldDB" id="A0AAJ0GPK3"/>
<evidence type="ECO:0000313" key="1">
    <source>
        <dbReference type="EMBL" id="KAK3303787.1"/>
    </source>
</evidence>
<dbReference type="EMBL" id="JAUDZG010000006">
    <property type="protein sequence ID" value="KAK3303787.1"/>
    <property type="molecule type" value="Genomic_DNA"/>
</dbReference>
<dbReference type="GeneID" id="87888674"/>
<dbReference type="Proteomes" id="UP001273166">
    <property type="component" value="Unassembled WGS sequence"/>
</dbReference>
<reference evidence="1" key="1">
    <citation type="journal article" date="2023" name="Mol. Phylogenet. Evol.">
        <title>Genome-scale phylogeny and comparative genomics of the fungal order Sordariales.</title>
        <authorList>
            <person name="Hensen N."/>
            <person name="Bonometti L."/>
            <person name="Westerberg I."/>
            <person name="Brannstrom I.O."/>
            <person name="Guillou S."/>
            <person name="Cros-Aarteil S."/>
            <person name="Calhoun S."/>
            <person name="Haridas S."/>
            <person name="Kuo A."/>
            <person name="Mondo S."/>
            <person name="Pangilinan J."/>
            <person name="Riley R."/>
            <person name="LaButti K."/>
            <person name="Andreopoulos B."/>
            <person name="Lipzen A."/>
            <person name="Chen C."/>
            <person name="Yan M."/>
            <person name="Daum C."/>
            <person name="Ng V."/>
            <person name="Clum A."/>
            <person name="Steindorff A."/>
            <person name="Ohm R.A."/>
            <person name="Martin F."/>
            <person name="Silar P."/>
            <person name="Natvig D.O."/>
            <person name="Lalanne C."/>
            <person name="Gautier V."/>
            <person name="Ament-Velasquez S.L."/>
            <person name="Kruys A."/>
            <person name="Hutchinson M.I."/>
            <person name="Powell A.J."/>
            <person name="Barry K."/>
            <person name="Miller A.N."/>
            <person name="Grigoriev I.V."/>
            <person name="Debuchy R."/>
            <person name="Gladieux P."/>
            <person name="Hiltunen Thoren M."/>
            <person name="Johannesson H."/>
        </authorList>
    </citation>
    <scope>NUCLEOTIDE SEQUENCE</scope>
    <source>
        <strain evidence="1">CBS 333.67</strain>
    </source>
</reference>
<evidence type="ECO:0000313" key="2">
    <source>
        <dbReference type="Proteomes" id="UP001273166"/>
    </source>
</evidence>
<protein>
    <submittedName>
        <fullName evidence="1">Uncharacterized protein</fullName>
    </submittedName>
</protein>
<sequence>MQIQFKEDNDDIRNEIRIRETLIGRLLEARDIDTEMMRRFHVVPIQAVVLADGAASGRWAPGSVAGGLMPYCGPPLERFAIDEEKATELPVTGRQLQELVQAVRDLDGCGVKLGWREAAYGGIVFQSGTGGGEGRLLFADFGSLSEIGIVWGKKETKSMGRLLRWCAQRAHPLRNDSGARQCVLDMARKLESVTPL</sequence>